<dbReference type="PANTHER" id="PTHR33116">
    <property type="entry name" value="REVERSE TRANSCRIPTASE ZINC-BINDING DOMAIN-CONTAINING PROTEIN-RELATED-RELATED"/>
    <property type="match status" value="1"/>
</dbReference>
<dbReference type="Pfam" id="PF13966">
    <property type="entry name" value="zf-RVT"/>
    <property type="match status" value="1"/>
</dbReference>
<proteinExistence type="predicted"/>
<dbReference type="EMBL" id="OU466858">
    <property type="protein sequence ID" value="CAH2047421.1"/>
    <property type="molecule type" value="Genomic_DNA"/>
</dbReference>
<dbReference type="InterPro" id="IPR026960">
    <property type="entry name" value="RVT-Znf"/>
</dbReference>
<name>A0AAU9RPV6_THLAR</name>
<evidence type="ECO:0000313" key="2">
    <source>
        <dbReference type="EMBL" id="CAH2047421.1"/>
    </source>
</evidence>
<dbReference type="PANTHER" id="PTHR33116:SF84">
    <property type="entry name" value="RNA-DIRECTED DNA POLYMERASE"/>
    <property type="match status" value="1"/>
</dbReference>
<gene>
    <name evidence="2" type="ORF">TAV2_LOCUS7464</name>
</gene>
<accession>A0AAU9RPV6</accession>
<feature type="domain" description="Reverse transcriptase zinc-binding" evidence="1">
    <location>
        <begin position="17"/>
        <end position="99"/>
    </location>
</feature>
<keyword evidence="3" id="KW-1185">Reference proteome</keyword>
<reference evidence="2 3" key="1">
    <citation type="submission" date="2022-03" db="EMBL/GenBank/DDBJ databases">
        <authorList>
            <person name="Nunn A."/>
            <person name="Chopra R."/>
            <person name="Nunn A."/>
            <person name="Contreras Garrido A."/>
        </authorList>
    </citation>
    <scope>NUCLEOTIDE SEQUENCE [LARGE SCALE GENOMIC DNA]</scope>
</reference>
<organism evidence="2 3">
    <name type="scientific">Thlaspi arvense</name>
    <name type="common">Field penny-cress</name>
    <dbReference type="NCBI Taxonomy" id="13288"/>
    <lineage>
        <taxon>Eukaryota</taxon>
        <taxon>Viridiplantae</taxon>
        <taxon>Streptophyta</taxon>
        <taxon>Embryophyta</taxon>
        <taxon>Tracheophyta</taxon>
        <taxon>Spermatophyta</taxon>
        <taxon>Magnoliopsida</taxon>
        <taxon>eudicotyledons</taxon>
        <taxon>Gunneridae</taxon>
        <taxon>Pentapetalae</taxon>
        <taxon>rosids</taxon>
        <taxon>malvids</taxon>
        <taxon>Brassicales</taxon>
        <taxon>Brassicaceae</taxon>
        <taxon>Thlaspideae</taxon>
        <taxon>Thlaspi</taxon>
    </lineage>
</organism>
<dbReference type="Proteomes" id="UP000836841">
    <property type="component" value="Chromosome 2"/>
</dbReference>
<evidence type="ECO:0000313" key="3">
    <source>
        <dbReference type="Proteomes" id="UP000836841"/>
    </source>
</evidence>
<sequence>MDSKSNRSTTYEVCIDSKETWNTVRLSRPKVDWFHSVWSRVAIPKHAIPTWLFVLNRNPTLDRVTSWGLDVEPICLLCGATEESRNHLFFECPYSKSIWEALTQKLLLPTAVLFAWSSVLARLSSASTTSIQHLALIQGWQTTIYEIWKEQNRRYHEGLSLPFSAVFQKILKVVYLKSTALRNRGSKLGEPLLLCWSNR</sequence>
<protein>
    <recommendedName>
        <fullName evidence="1">Reverse transcriptase zinc-binding domain-containing protein</fullName>
    </recommendedName>
</protein>
<dbReference type="AlphaFoldDB" id="A0AAU9RPV6"/>
<evidence type="ECO:0000259" key="1">
    <source>
        <dbReference type="Pfam" id="PF13966"/>
    </source>
</evidence>